<evidence type="ECO:0000256" key="2">
    <source>
        <dbReference type="ARBA" id="ARBA00022723"/>
    </source>
</evidence>
<dbReference type="PANTHER" id="PTHR16515">
    <property type="entry name" value="PR DOMAIN ZINC FINGER PROTEIN"/>
    <property type="match status" value="1"/>
</dbReference>
<comment type="subcellular location">
    <subcellularLocation>
        <location evidence="1">Nucleus</location>
    </subcellularLocation>
</comment>
<evidence type="ECO:0000313" key="11">
    <source>
        <dbReference type="Proteomes" id="UP000054324"/>
    </source>
</evidence>
<dbReference type="GO" id="GO:0005634">
    <property type="term" value="C:nucleus"/>
    <property type="evidence" value="ECO:0007669"/>
    <property type="project" value="UniProtKB-SubCell"/>
</dbReference>
<dbReference type="PROSITE" id="PS00028">
    <property type="entry name" value="ZINC_FINGER_C2H2_1"/>
    <property type="match status" value="4"/>
</dbReference>
<dbReference type="AlphaFoldDB" id="A0A074YZE3"/>
<evidence type="ECO:0000256" key="5">
    <source>
        <dbReference type="ARBA" id="ARBA00022833"/>
    </source>
</evidence>
<feature type="region of interest" description="Disordered" evidence="8">
    <location>
        <begin position="1"/>
        <end position="54"/>
    </location>
</feature>
<dbReference type="SUPFAM" id="SSF57667">
    <property type="entry name" value="beta-beta-alpha zinc fingers"/>
    <property type="match status" value="2"/>
</dbReference>
<keyword evidence="5" id="KW-0862">Zinc</keyword>
<dbReference type="PANTHER" id="PTHR16515:SF49">
    <property type="entry name" value="GASTRULA ZINC FINGER PROTEIN XLCGF49.1-LIKE-RELATED"/>
    <property type="match status" value="1"/>
</dbReference>
<dbReference type="Pfam" id="PF00096">
    <property type="entry name" value="zf-C2H2"/>
    <property type="match status" value="3"/>
</dbReference>
<dbReference type="Proteomes" id="UP000054324">
    <property type="component" value="Unassembled WGS sequence"/>
</dbReference>
<feature type="compositionally biased region" description="Polar residues" evidence="8">
    <location>
        <begin position="1"/>
        <end position="11"/>
    </location>
</feature>
<feature type="domain" description="C2H2-type" evidence="9">
    <location>
        <begin position="89"/>
        <end position="117"/>
    </location>
</feature>
<dbReference type="InterPro" id="IPR036236">
    <property type="entry name" value="Znf_C2H2_sf"/>
</dbReference>
<evidence type="ECO:0000313" key="10">
    <source>
        <dbReference type="EMBL" id="KER18582.1"/>
    </source>
</evidence>
<keyword evidence="4 7" id="KW-0863">Zinc-finger</keyword>
<evidence type="ECO:0000256" key="7">
    <source>
        <dbReference type="PROSITE-ProRule" id="PRU00042"/>
    </source>
</evidence>
<proteinExistence type="predicted"/>
<reference evidence="10 11" key="1">
    <citation type="submission" date="2013-11" db="EMBL/GenBank/DDBJ databases">
        <title>Opisthorchis viverrini - life in the bile duct.</title>
        <authorList>
            <person name="Young N.D."/>
            <person name="Nagarajan N."/>
            <person name="Lin S.J."/>
            <person name="Korhonen P.K."/>
            <person name="Jex A.R."/>
            <person name="Hall R.S."/>
            <person name="Safavi-Hemami H."/>
            <person name="Kaewkong W."/>
            <person name="Bertrand D."/>
            <person name="Gao S."/>
            <person name="Seet Q."/>
            <person name="Wongkham S."/>
            <person name="Teh B.T."/>
            <person name="Wongkham C."/>
            <person name="Intapan P.M."/>
            <person name="Maleewong W."/>
            <person name="Yang X."/>
            <person name="Hu M."/>
            <person name="Wang Z."/>
            <person name="Hofmann A."/>
            <person name="Sternberg P.W."/>
            <person name="Tan P."/>
            <person name="Wang J."/>
            <person name="Gasser R.B."/>
        </authorList>
    </citation>
    <scope>NUCLEOTIDE SEQUENCE [LARGE SCALE GENOMIC DNA]</scope>
</reference>
<feature type="non-terminal residue" evidence="10">
    <location>
        <position position="210"/>
    </location>
</feature>
<feature type="compositionally biased region" description="Basic and acidic residues" evidence="8">
    <location>
        <begin position="182"/>
        <end position="195"/>
    </location>
</feature>
<evidence type="ECO:0000256" key="6">
    <source>
        <dbReference type="ARBA" id="ARBA00023242"/>
    </source>
</evidence>
<dbReference type="PROSITE" id="PS50157">
    <property type="entry name" value="ZINC_FINGER_C2H2_2"/>
    <property type="match status" value="4"/>
</dbReference>
<dbReference type="FunFam" id="3.30.160.60:FF:000340">
    <property type="entry name" value="zinc finger protein 473 isoform X1"/>
    <property type="match status" value="1"/>
</dbReference>
<evidence type="ECO:0000256" key="4">
    <source>
        <dbReference type="ARBA" id="ARBA00022771"/>
    </source>
</evidence>
<dbReference type="CTD" id="20330127"/>
<dbReference type="Gene3D" id="3.30.160.60">
    <property type="entry name" value="Classic Zinc Finger"/>
    <property type="match status" value="2"/>
</dbReference>
<dbReference type="KEGG" id="ovi:T265_15962"/>
<protein>
    <recommendedName>
        <fullName evidence="9">C2H2-type domain-containing protein</fullName>
    </recommendedName>
</protein>
<evidence type="ECO:0000256" key="8">
    <source>
        <dbReference type="SAM" id="MobiDB-lite"/>
    </source>
</evidence>
<dbReference type="InterPro" id="IPR013087">
    <property type="entry name" value="Znf_C2H2_type"/>
</dbReference>
<keyword evidence="11" id="KW-1185">Reference proteome</keyword>
<keyword evidence="2" id="KW-0479">Metal-binding</keyword>
<accession>A0A074YZE3</accession>
<gene>
    <name evidence="10" type="ORF">T265_15962</name>
</gene>
<evidence type="ECO:0000256" key="1">
    <source>
        <dbReference type="ARBA" id="ARBA00004123"/>
    </source>
</evidence>
<name>A0A074YZE3_OPIVI</name>
<feature type="domain" description="C2H2-type" evidence="9">
    <location>
        <begin position="124"/>
        <end position="151"/>
    </location>
</feature>
<evidence type="ECO:0000256" key="3">
    <source>
        <dbReference type="ARBA" id="ARBA00022737"/>
    </source>
</evidence>
<dbReference type="STRING" id="6198.A0A074YZE3"/>
<feature type="region of interest" description="Disordered" evidence="8">
    <location>
        <begin position="182"/>
        <end position="210"/>
    </location>
</feature>
<evidence type="ECO:0000259" key="9">
    <source>
        <dbReference type="PROSITE" id="PS50157"/>
    </source>
</evidence>
<dbReference type="GO" id="GO:0010468">
    <property type="term" value="P:regulation of gene expression"/>
    <property type="evidence" value="ECO:0007669"/>
    <property type="project" value="TreeGrafter"/>
</dbReference>
<dbReference type="EMBL" id="KL599535">
    <property type="protein sequence ID" value="KER18582.1"/>
    <property type="molecule type" value="Genomic_DNA"/>
</dbReference>
<dbReference type="GO" id="GO:0008270">
    <property type="term" value="F:zinc ion binding"/>
    <property type="evidence" value="ECO:0007669"/>
    <property type="project" value="UniProtKB-KW"/>
</dbReference>
<feature type="domain" description="C2H2-type" evidence="9">
    <location>
        <begin position="61"/>
        <end position="88"/>
    </location>
</feature>
<dbReference type="GeneID" id="20330127"/>
<dbReference type="InterPro" id="IPR050331">
    <property type="entry name" value="Zinc_finger"/>
</dbReference>
<dbReference type="RefSeq" id="XP_009177671.1">
    <property type="nucleotide sequence ID" value="XM_009179407.1"/>
</dbReference>
<keyword evidence="3" id="KW-0677">Repeat</keyword>
<keyword evidence="6" id="KW-0539">Nucleus</keyword>
<dbReference type="SMART" id="SM00355">
    <property type="entry name" value="ZnF_C2H2"/>
    <property type="match status" value="4"/>
</dbReference>
<sequence>MENRMSPYQVNEKSRDLTGSVLHASPDVTTSEDELFSQSSVKDDPVLPSEASSGKTTQNLYTCKVCDKPFQFRSKLERHQAIHDNIKKHQCKFCDAKFNDPSAVRRHQKLQHSDEETMRSFRKHVCPLCGKRFLFATDIPNHLVVHTNEKDFVCEVCGATFTVLSTLMRHKRAFHEESGKGKLENNFEAMAKETGQEQDSEPTVDCSDQL</sequence>
<feature type="domain" description="C2H2-type" evidence="9">
    <location>
        <begin position="152"/>
        <end position="180"/>
    </location>
</feature>
<organism evidence="10 11">
    <name type="scientific">Opisthorchis viverrini</name>
    <name type="common">Southeast Asian liver fluke</name>
    <dbReference type="NCBI Taxonomy" id="6198"/>
    <lineage>
        <taxon>Eukaryota</taxon>
        <taxon>Metazoa</taxon>
        <taxon>Spiralia</taxon>
        <taxon>Lophotrochozoa</taxon>
        <taxon>Platyhelminthes</taxon>
        <taxon>Trematoda</taxon>
        <taxon>Digenea</taxon>
        <taxon>Opisthorchiida</taxon>
        <taxon>Opisthorchiata</taxon>
        <taxon>Opisthorchiidae</taxon>
        <taxon>Opisthorchis</taxon>
    </lineage>
</organism>
<dbReference type="OrthoDB" id="3437960at2759"/>